<organism evidence="2">
    <name type="scientific">Mus musculus</name>
    <name type="common">Mouse</name>
    <dbReference type="NCBI Taxonomy" id="10090"/>
    <lineage>
        <taxon>Eukaryota</taxon>
        <taxon>Metazoa</taxon>
        <taxon>Chordata</taxon>
        <taxon>Craniata</taxon>
        <taxon>Vertebrata</taxon>
        <taxon>Euteleostomi</taxon>
        <taxon>Mammalia</taxon>
        <taxon>Eutheria</taxon>
        <taxon>Euarchontoglires</taxon>
        <taxon>Glires</taxon>
        <taxon>Rodentia</taxon>
        <taxon>Myomorpha</taxon>
        <taxon>Muroidea</taxon>
        <taxon>Muridae</taxon>
        <taxon>Murinae</taxon>
        <taxon>Mus</taxon>
        <taxon>Mus</taxon>
    </lineage>
</organism>
<accession>Q05DA3</accession>
<dbReference type="InterPro" id="IPR039098">
    <property type="entry name" value="TINF2"/>
</dbReference>
<name>Q05DA3_MOUSE</name>
<dbReference type="PeptideAtlas" id="Q05DA3"/>
<feature type="domain" description="TERF1-interacting nuclear factor 2 N-terminal" evidence="1">
    <location>
        <begin position="20"/>
        <end position="66"/>
    </location>
</feature>
<dbReference type="GO" id="GO:0016233">
    <property type="term" value="P:telomere capping"/>
    <property type="evidence" value="ECO:0007669"/>
    <property type="project" value="InterPro"/>
</dbReference>
<dbReference type="AlphaFoldDB" id="Q05DA3"/>
<dbReference type="InterPro" id="IPR029400">
    <property type="entry name" value="TINF2_N"/>
</dbReference>
<reference evidence="2" key="1">
    <citation type="journal article" date="2004" name="Genome Res.">
        <title>The status, quality, and expansion of the NIH full-length cDNA project: the Mammalian Gene Collection (MGC).</title>
        <authorList>
            <consortium name="The MGC Project Team"/>
            <person name="Gerhard D.S."/>
            <person name="Wagner L."/>
            <person name="Feingold E.A."/>
            <person name="Shenmen C.M."/>
            <person name="Grouse L.H."/>
            <person name="Schuler G."/>
            <person name="Klein S.L."/>
            <person name="Old S."/>
            <person name="Rasooly R."/>
            <person name="Good P."/>
            <person name="Guyer M."/>
            <person name="Peck A.M."/>
            <person name="Derge J.G."/>
            <person name="Lipman D."/>
            <person name="Collins F.S."/>
            <person name="Jang W."/>
            <person name="Sherry S."/>
            <person name="Feolo M."/>
            <person name="Misquitta L."/>
            <person name="Lee E."/>
            <person name="Rotmistrovsky K."/>
            <person name="Greenhut S.F."/>
            <person name="Schaefer C.F."/>
            <person name="Buetow K."/>
            <person name="Bonner T.I."/>
            <person name="Haussler D."/>
            <person name="Kent J."/>
            <person name="Kiekhaus M."/>
            <person name="Furey T."/>
            <person name="Brent M."/>
            <person name="Prange C."/>
            <person name="Schreiber K."/>
            <person name="Shapiro N."/>
            <person name="Bhat N.K."/>
            <person name="Hopkins R.F."/>
            <person name="Hsie F."/>
            <person name="Driscoll T."/>
            <person name="Soares M.B."/>
            <person name="Casavant T.L."/>
            <person name="Scheetz T.E."/>
            <person name="Brown-stein M.J."/>
            <person name="Usdin T.B."/>
            <person name="Toshiyuki S."/>
            <person name="Carninci P."/>
            <person name="Piao Y."/>
            <person name="Dudekula D.B."/>
            <person name="Ko M.S."/>
            <person name="Kawakami K."/>
            <person name="Suzuki Y."/>
            <person name="Sugano S."/>
            <person name="Gruber C.E."/>
            <person name="Smith M.R."/>
            <person name="Simmons B."/>
            <person name="Moore T."/>
            <person name="Waterman R."/>
            <person name="Johnson S.L."/>
            <person name="Ruan Y."/>
            <person name="Wei C.L."/>
            <person name="Mathavan S."/>
            <person name="Gunaratne P.H."/>
            <person name="Wu J."/>
            <person name="Garcia A.M."/>
            <person name="Hulyk S.W."/>
            <person name="Fuh E."/>
            <person name="Yuan Y."/>
            <person name="Sneed A."/>
            <person name="Kowis C."/>
            <person name="Hodgson A."/>
            <person name="Muzny D.M."/>
            <person name="McPherson J."/>
            <person name="Gibbs R.A."/>
            <person name="Fahey J."/>
            <person name="Helton E."/>
            <person name="Ketteman M."/>
            <person name="Madan A."/>
            <person name="Rodrigues S."/>
            <person name="Sanchez A."/>
            <person name="Whiting M."/>
            <person name="Madari A."/>
            <person name="Young A.C."/>
            <person name="Wetherby K.D."/>
            <person name="Granite S.J."/>
            <person name="Kwong P.N."/>
            <person name="Brinkley C.P."/>
            <person name="Pearson R.L."/>
            <person name="Bouffard G.G."/>
            <person name="Blakesly R.W."/>
            <person name="Green E.D."/>
            <person name="Dickson M.C."/>
            <person name="Rodriguez A.C."/>
            <person name="Grimwood J."/>
            <person name="Schmutz J."/>
            <person name="Myers R.M."/>
            <person name="Butterfield Y.S."/>
            <person name="Griffith M."/>
            <person name="Griffith O.L."/>
            <person name="Krzywinski M.I."/>
            <person name="Liao N."/>
            <person name="Morin R."/>
            <person name="Morrin R."/>
            <person name="Palmquist D."/>
            <person name="Petrescu A.S."/>
            <person name="Skalska U."/>
            <person name="Smailus D.E."/>
            <person name="Stott J.M."/>
            <person name="Schnerch A."/>
            <person name="Schein J.E."/>
            <person name="Jones S.J."/>
            <person name="Holt R.A."/>
            <person name="Baross A."/>
            <person name="Marra M.A."/>
            <person name="Clifton S."/>
            <person name="Makowski K.A."/>
            <person name="Bosak S."/>
            <person name="Malek J."/>
        </authorList>
    </citation>
    <scope>NUCLEOTIDE SEQUENCE [LARGE SCALE MRNA]</scope>
    <source>
        <tissue evidence="2">Eye</tissue>
    </source>
</reference>
<proteinExistence type="evidence at transcript level"/>
<dbReference type="GO" id="GO:0070187">
    <property type="term" value="C:shelterin complex"/>
    <property type="evidence" value="ECO:0007669"/>
    <property type="project" value="InterPro"/>
</dbReference>
<evidence type="ECO:0000259" key="1">
    <source>
        <dbReference type="Pfam" id="PF14973"/>
    </source>
</evidence>
<dbReference type="Pfam" id="PF14973">
    <property type="entry name" value="TINF2_N"/>
    <property type="match status" value="1"/>
</dbReference>
<dbReference type="MGI" id="MGI:107246">
    <property type="gene designation" value="Tinf2"/>
</dbReference>
<dbReference type="AGR" id="MGI:107246"/>
<protein>
    <submittedName>
        <fullName evidence="2">Tinf2 protein</fullName>
    </submittedName>
</protein>
<sequence length="74" mass="8338">MAPPPGVGPASLRFAAAASWLVVRRRRVEHFPKVVEFLQSLRAAAPGLVCYRHHERLCMSLKAKVLERRTSGWD</sequence>
<dbReference type="PANTHER" id="PTHR15512:SF0">
    <property type="entry name" value="TERF1-INTERACTING NUCLEAR FACTOR 2"/>
    <property type="match status" value="1"/>
</dbReference>
<evidence type="ECO:0000313" key="2">
    <source>
        <dbReference type="EMBL" id="AAH17142.1"/>
    </source>
</evidence>
<dbReference type="EMBL" id="BC017142">
    <property type="protein sequence ID" value="AAH17142.1"/>
    <property type="molecule type" value="mRNA"/>
</dbReference>
<dbReference type="PANTHER" id="PTHR15512">
    <property type="entry name" value="TERF1-INTERACTING NUCLEAR FACTOR 2"/>
    <property type="match status" value="1"/>
</dbReference>
<gene>
    <name evidence="2 3" type="primary">Tinf2</name>
</gene>
<evidence type="ECO:0000313" key="3">
    <source>
        <dbReference type="MGI" id="MGI:107246"/>
    </source>
</evidence>